<dbReference type="Proteomes" id="UP000799772">
    <property type="component" value="Unassembled WGS sequence"/>
</dbReference>
<dbReference type="OrthoDB" id="3926908at2759"/>
<reference evidence="3" key="1">
    <citation type="journal article" date="2020" name="Stud. Mycol.">
        <title>101 Dothideomycetes genomes: a test case for predicting lifestyles and emergence of pathogens.</title>
        <authorList>
            <person name="Haridas S."/>
            <person name="Albert R."/>
            <person name="Binder M."/>
            <person name="Bloem J."/>
            <person name="Labutti K."/>
            <person name="Salamov A."/>
            <person name="Andreopoulos B."/>
            <person name="Baker S."/>
            <person name="Barry K."/>
            <person name="Bills G."/>
            <person name="Bluhm B."/>
            <person name="Cannon C."/>
            <person name="Castanera R."/>
            <person name="Culley D."/>
            <person name="Daum C."/>
            <person name="Ezra D."/>
            <person name="Gonzalez J."/>
            <person name="Henrissat B."/>
            <person name="Kuo A."/>
            <person name="Liang C."/>
            <person name="Lipzen A."/>
            <person name="Lutzoni F."/>
            <person name="Magnuson J."/>
            <person name="Mondo S."/>
            <person name="Nolan M."/>
            <person name="Ohm R."/>
            <person name="Pangilinan J."/>
            <person name="Park H.-J."/>
            <person name="Ramirez L."/>
            <person name="Alfaro M."/>
            <person name="Sun H."/>
            <person name="Tritt A."/>
            <person name="Yoshinaga Y."/>
            <person name="Zwiers L.-H."/>
            <person name="Turgeon B."/>
            <person name="Goodwin S."/>
            <person name="Spatafora J."/>
            <person name="Crous P."/>
            <person name="Grigoriev I."/>
        </authorList>
    </citation>
    <scope>NUCLEOTIDE SEQUENCE</scope>
    <source>
        <strain evidence="3">CBS 133067</strain>
    </source>
</reference>
<feature type="coiled-coil region" evidence="1">
    <location>
        <begin position="156"/>
        <end position="193"/>
    </location>
</feature>
<gene>
    <name evidence="3" type="ORF">NA57DRAFT_53274</name>
</gene>
<keyword evidence="1" id="KW-0175">Coiled coil</keyword>
<evidence type="ECO:0000313" key="4">
    <source>
        <dbReference type="Proteomes" id="UP000799772"/>
    </source>
</evidence>
<evidence type="ECO:0000256" key="1">
    <source>
        <dbReference type="SAM" id="Coils"/>
    </source>
</evidence>
<feature type="compositionally biased region" description="Polar residues" evidence="2">
    <location>
        <begin position="17"/>
        <end position="26"/>
    </location>
</feature>
<dbReference type="AlphaFoldDB" id="A0A9P4IGS6"/>
<evidence type="ECO:0000256" key="2">
    <source>
        <dbReference type="SAM" id="MobiDB-lite"/>
    </source>
</evidence>
<proteinExistence type="predicted"/>
<feature type="region of interest" description="Disordered" evidence="2">
    <location>
        <begin position="1"/>
        <end position="29"/>
    </location>
</feature>
<evidence type="ECO:0000313" key="3">
    <source>
        <dbReference type="EMBL" id="KAF2101300.1"/>
    </source>
</evidence>
<accession>A0A9P4IGS6</accession>
<dbReference type="EMBL" id="ML978123">
    <property type="protein sequence ID" value="KAF2101300.1"/>
    <property type="molecule type" value="Genomic_DNA"/>
</dbReference>
<organism evidence="3 4">
    <name type="scientific">Rhizodiscina lignyota</name>
    <dbReference type="NCBI Taxonomy" id="1504668"/>
    <lineage>
        <taxon>Eukaryota</taxon>
        <taxon>Fungi</taxon>
        <taxon>Dikarya</taxon>
        <taxon>Ascomycota</taxon>
        <taxon>Pezizomycotina</taxon>
        <taxon>Dothideomycetes</taxon>
        <taxon>Pleosporomycetidae</taxon>
        <taxon>Aulographales</taxon>
        <taxon>Rhizodiscinaceae</taxon>
        <taxon>Rhizodiscina</taxon>
    </lineage>
</organism>
<keyword evidence="4" id="KW-1185">Reference proteome</keyword>
<comment type="caution">
    <text evidence="3">The sequence shown here is derived from an EMBL/GenBank/DDBJ whole genome shotgun (WGS) entry which is preliminary data.</text>
</comment>
<protein>
    <submittedName>
        <fullName evidence="3">Uncharacterized protein</fullName>
    </submittedName>
</protein>
<name>A0A9P4IGS6_9PEZI</name>
<sequence>MSTAPMTPTEDPFDPSATRSWSSASPRSDYDASFEDAVMRIVLSPPHNDGIVLLNEGDEPPIGIESVQRTSVEVERIPNFAPSALPLPLNHPLRIYRSSVPGIRLTHPGGDLEGGEGPGSLAQERAGFARELIDDNRIRNAPQFWRVVEQEKGEALKELEEKMRARQDAIRQNEKLENQLDALKEQRDLEVRVWNRRKGLGKG</sequence>